<organism evidence="1 2">
    <name type="scientific">Periconia macrospinosa</name>
    <dbReference type="NCBI Taxonomy" id="97972"/>
    <lineage>
        <taxon>Eukaryota</taxon>
        <taxon>Fungi</taxon>
        <taxon>Dikarya</taxon>
        <taxon>Ascomycota</taxon>
        <taxon>Pezizomycotina</taxon>
        <taxon>Dothideomycetes</taxon>
        <taxon>Pleosporomycetidae</taxon>
        <taxon>Pleosporales</taxon>
        <taxon>Massarineae</taxon>
        <taxon>Periconiaceae</taxon>
        <taxon>Periconia</taxon>
    </lineage>
</organism>
<accession>A0A2V1DCH0</accession>
<evidence type="ECO:0000313" key="1">
    <source>
        <dbReference type="EMBL" id="PVH95263.1"/>
    </source>
</evidence>
<evidence type="ECO:0000313" key="2">
    <source>
        <dbReference type="Proteomes" id="UP000244855"/>
    </source>
</evidence>
<dbReference type="Proteomes" id="UP000244855">
    <property type="component" value="Unassembled WGS sequence"/>
</dbReference>
<proteinExistence type="predicted"/>
<sequence>MAWPRWLGTCSRLDVLSRRVKRRRTHNAIKLVLGFVGSPWAGTMDMCWPLLGARNTHDTLNARLSMCALLRASSLHEENQCHYHGLESTGPMAATFGGYWTRASWGAVELSIHRVAHAMSHPG</sequence>
<reference evidence="1 2" key="1">
    <citation type="journal article" date="2018" name="Sci. Rep.">
        <title>Comparative genomics provides insights into the lifestyle and reveals functional heterogeneity of dark septate endophytic fungi.</title>
        <authorList>
            <person name="Knapp D.G."/>
            <person name="Nemeth J.B."/>
            <person name="Barry K."/>
            <person name="Hainaut M."/>
            <person name="Henrissat B."/>
            <person name="Johnson J."/>
            <person name="Kuo A."/>
            <person name="Lim J.H.P."/>
            <person name="Lipzen A."/>
            <person name="Nolan M."/>
            <person name="Ohm R.A."/>
            <person name="Tamas L."/>
            <person name="Grigoriev I.V."/>
            <person name="Spatafora J.W."/>
            <person name="Nagy L.G."/>
            <person name="Kovacs G.M."/>
        </authorList>
    </citation>
    <scope>NUCLEOTIDE SEQUENCE [LARGE SCALE GENOMIC DNA]</scope>
    <source>
        <strain evidence="1 2">DSE2036</strain>
    </source>
</reference>
<dbReference type="AlphaFoldDB" id="A0A2V1DCH0"/>
<keyword evidence="2" id="KW-1185">Reference proteome</keyword>
<name>A0A2V1DCH0_9PLEO</name>
<protein>
    <submittedName>
        <fullName evidence="1">Uncharacterized protein</fullName>
    </submittedName>
</protein>
<gene>
    <name evidence="1" type="ORF">DM02DRAFT_164480</name>
</gene>
<dbReference type="EMBL" id="KZ805502">
    <property type="protein sequence ID" value="PVH95263.1"/>
    <property type="molecule type" value="Genomic_DNA"/>
</dbReference>